<feature type="transmembrane region" description="Helical" evidence="1">
    <location>
        <begin position="12"/>
        <end position="35"/>
    </location>
</feature>
<dbReference type="InterPro" id="IPR003399">
    <property type="entry name" value="Mce/MlaD"/>
</dbReference>
<keyword evidence="5" id="KW-1185">Reference proteome</keyword>
<dbReference type="InterPro" id="IPR052336">
    <property type="entry name" value="MlaD_Phospholipid_Transporter"/>
</dbReference>
<protein>
    <submittedName>
        <fullName evidence="4">Phospholipid/cholesterol/gamma-HCH transport system substrate-binding protein</fullName>
    </submittedName>
</protein>
<sequence length="345" mass="37074">MARSQFQNARSSAVQVVAFLALTGTLTFFIAAQIARLGFGDTYRLVAVFSDVSGLRKGDKVKIAGAPVGQVGQIRVRAGRAEVELRVGTGHRVPRDSEAAIRWRDAISQRVVYLIPGTDPAMLHDGDRVARTRAVVDIGDLINRLEPLARGLEPAQVNTILTAVYTALDGTEADASRLLADIDDLSSTIAGRRQTFKTMLDNFSTVTGVLARRDAQIAAATDDLATLTMAFNDNSALVDEAIDELAATLRTTDLVAGDNADELNAMLDRLTVVLGGTRRNLSTVQDIVTTIGPKFQDMFHMFDRGEFVTGALVCMNTGPGPCPYPMRLTKVPEQRTLTDLVVGGG</sequence>
<dbReference type="AlphaFoldDB" id="A0A1H6D825"/>
<evidence type="ECO:0000313" key="5">
    <source>
        <dbReference type="Proteomes" id="UP000236723"/>
    </source>
</evidence>
<keyword evidence="1" id="KW-1133">Transmembrane helix</keyword>
<evidence type="ECO:0000259" key="2">
    <source>
        <dbReference type="Pfam" id="PF02470"/>
    </source>
</evidence>
<dbReference type="EMBL" id="FNVO01000014">
    <property type="protein sequence ID" value="SEG81450.1"/>
    <property type="molecule type" value="Genomic_DNA"/>
</dbReference>
<dbReference type="GO" id="GO:0051701">
    <property type="term" value="P:biological process involved in interaction with host"/>
    <property type="evidence" value="ECO:0007669"/>
    <property type="project" value="TreeGrafter"/>
</dbReference>
<organism evidence="4 5">
    <name type="scientific">Thermomonospora echinospora</name>
    <dbReference type="NCBI Taxonomy" id="1992"/>
    <lineage>
        <taxon>Bacteria</taxon>
        <taxon>Bacillati</taxon>
        <taxon>Actinomycetota</taxon>
        <taxon>Actinomycetes</taxon>
        <taxon>Streptosporangiales</taxon>
        <taxon>Thermomonosporaceae</taxon>
        <taxon>Thermomonospora</taxon>
    </lineage>
</organism>
<keyword evidence="1" id="KW-0472">Membrane</keyword>
<feature type="domain" description="Mammalian cell entry C-terminal" evidence="3">
    <location>
        <begin position="121"/>
        <end position="270"/>
    </location>
</feature>
<dbReference type="InterPro" id="IPR024516">
    <property type="entry name" value="Mce_C"/>
</dbReference>
<gene>
    <name evidence="4" type="ORF">SAMN04489712_11459</name>
</gene>
<dbReference type="NCBIfam" id="TIGR00996">
    <property type="entry name" value="Mtu_fam_mce"/>
    <property type="match status" value="1"/>
</dbReference>
<keyword evidence="1" id="KW-0812">Transmembrane</keyword>
<dbReference type="RefSeq" id="WP_103941364.1">
    <property type="nucleotide sequence ID" value="NZ_FNVO01000014.1"/>
</dbReference>
<evidence type="ECO:0000259" key="3">
    <source>
        <dbReference type="Pfam" id="PF11887"/>
    </source>
</evidence>
<accession>A0A1H6D825</accession>
<dbReference type="GO" id="GO:0005576">
    <property type="term" value="C:extracellular region"/>
    <property type="evidence" value="ECO:0007669"/>
    <property type="project" value="TreeGrafter"/>
</dbReference>
<name>A0A1H6D825_9ACTN</name>
<dbReference type="PANTHER" id="PTHR33371:SF17">
    <property type="entry name" value="MCE-FAMILY PROTEIN MCE1B"/>
    <property type="match status" value="1"/>
</dbReference>
<evidence type="ECO:0000313" key="4">
    <source>
        <dbReference type="EMBL" id="SEG81450.1"/>
    </source>
</evidence>
<reference evidence="5" key="1">
    <citation type="submission" date="2016-10" db="EMBL/GenBank/DDBJ databases">
        <authorList>
            <person name="Varghese N."/>
            <person name="Submissions S."/>
        </authorList>
    </citation>
    <scope>NUCLEOTIDE SEQUENCE [LARGE SCALE GENOMIC DNA]</scope>
    <source>
        <strain evidence="5">DSM 43163</strain>
    </source>
</reference>
<dbReference type="Pfam" id="PF11887">
    <property type="entry name" value="Mce4_CUP1"/>
    <property type="match status" value="1"/>
</dbReference>
<feature type="domain" description="Mce/MlaD" evidence="2">
    <location>
        <begin position="42"/>
        <end position="117"/>
    </location>
</feature>
<evidence type="ECO:0000256" key="1">
    <source>
        <dbReference type="SAM" id="Phobius"/>
    </source>
</evidence>
<dbReference type="OrthoDB" id="9771725at2"/>
<dbReference type="PANTHER" id="PTHR33371">
    <property type="entry name" value="INTERMEMBRANE PHOSPHOLIPID TRANSPORT SYSTEM BINDING PROTEIN MLAD-RELATED"/>
    <property type="match status" value="1"/>
</dbReference>
<dbReference type="Pfam" id="PF02470">
    <property type="entry name" value="MlaD"/>
    <property type="match status" value="1"/>
</dbReference>
<dbReference type="InterPro" id="IPR005693">
    <property type="entry name" value="Mce"/>
</dbReference>
<dbReference type="Proteomes" id="UP000236723">
    <property type="component" value="Unassembled WGS sequence"/>
</dbReference>
<proteinExistence type="predicted"/>